<feature type="domain" description="J" evidence="3">
    <location>
        <begin position="250"/>
        <end position="317"/>
    </location>
</feature>
<dbReference type="Pfam" id="PF00226">
    <property type="entry name" value="DnaJ"/>
    <property type="match status" value="1"/>
</dbReference>
<feature type="region of interest" description="Disordered" evidence="1">
    <location>
        <begin position="473"/>
        <end position="507"/>
    </location>
</feature>
<proteinExistence type="predicted"/>
<feature type="non-terminal residue" evidence="4">
    <location>
        <position position="1"/>
    </location>
</feature>
<feature type="compositionally biased region" description="Polar residues" evidence="1">
    <location>
        <begin position="473"/>
        <end position="482"/>
    </location>
</feature>
<feature type="transmembrane region" description="Helical" evidence="2">
    <location>
        <begin position="152"/>
        <end position="176"/>
    </location>
</feature>
<feature type="region of interest" description="Disordered" evidence="1">
    <location>
        <begin position="523"/>
        <end position="567"/>
    </location>
</feature>
<dbReference type="EMBL" id="JAKUCV010002356">
    <property type="protein sequence ID" value="KAJ4842934.1"/>
    <property type="molecule type" value="Genomic_DNA"/>
</dbReference>
<feature type="transmembrane region" description="Helical" evidence="2">
    <location>
        <begin position="36"/>
        <end position="61"/>
    </location>
</feature>
<dbReference type="AlphaFoldDB" id="A0A9Q0G608"/>
<feature type="transmembrane region" description="Helical" evidence="2">
    <location>
        <begin position="109"/>
        <end position="132"/>
    </location>
</feature>
<name>A0A9Q0G608_9ROSI</name>
<sequence>WLTQVWNIMLLLLMVWVDCTIRGIDSFFRLGTTSFFSVIWCSILSVIAMVGMSKFLIVLMLKTYNLAALSGRLLIICIEASKAIAAIVGVFIGLILSLMVVAIAGLVFLWFYGSFWTTLIVIIIGGLAFILSHERLTLLITTVYSVYCVWSYTGWLGLLVALNLSFVSSDILIYFLKNNMNQNRRSDRTPEQSAGMEGRPGFHAESFHSSYPETGPGLSAERSSGVPSTSGVDAELTSEDEVIRLLNCTDHYSALGLSRFENVDISLLKKEYRKKAMLVHPDKNMGNEKAAEAFKKLQNAYEVLIDSAKQKAYDDELRSEELLNYFRRFQSTSQKNGEHGFFASRFPRSEVDGEDPFEDSRRIACKKCGNFHLWIHTKKLKSRARWCQDCKDFHQAKDGDGWVEQSSQPFFFGLLQKVEAPSAFVCADSKIYDATEWYICQVSVDELGVIVLYPDFGVQGMRCPANTHKPSFHVNTSVTSKHNGSKGSSSGQRSGRMPTSNMEETMTEEELFEWLQNAMQAGVFENFNGSTPAESPSARAGNGPRSGTGGSGSGSSNKKKKKGKKQW</sequence>
<comment type="caution">
    <text evidence="4">The sequence shown here is derived from an EMBL/GenBank/DDBJ whole genome shotgun (WGS) entry which is preliminary data.</text>
</comment>
<evidence type="ECO:0000256" key="2">
    <source>
        <dbReference type="SAM" id="Phobius"/>
    </source>
</evidence>
<evidence type="ECO:0000313" key="5">
    <source>
        <dbReference type="Proteomes" id="UP001141552"/>
    </source>
</evidence>
<dbReference type="PRINTS" id="PR00625">
    <property type="entry name" value="JDOMAIN"/>
</dbReference>
<gene>
    <name evidence="4" type="ORF">Tsubulata_042331</name>
</gene>
<accession>A0A9Q0G608</accession>
<dbReference type="OrthoDB" id="1507364at2759"/>
<feature type="compositionally biased region" description="Basic residues" evidence="1">
    <location>
        <begin position="557"/>
        <end position="567"/>
    </location>
</feature>
<dbReference type="InterPro" id="IPR001623">
    <property type="entry name" value="DnaJ_domain"/>
</dbReference>
<evidence type="ECO:0000259" key="3">
    <source>
        <dbReference type="PROSITE" id="PS50076"/>
    </source>
</evidence>
<evidence type="ECO:0000313" key="4">
    <source>
        <dbReference type="EMBL" id="KAJ4842934.1"/>
    </source>
</evidence>
<dbReference type="PROSITE" id="PS50076">
    <property type="entry name" value="DNAJ_2"/>
    <property type="match status" value="1"/>
</dbReference>
<dbReference type="Proteomes" id="UP001141552">
    <property type="component" value="Unassembled WGS sequence"/>
</dbReference>
<protein>
    <recommendedName>
        <fullName evidence="3">J domain-containing protein</fullName>
    </recommendedName>
</protein>
<keyword evidence="2" id="KW-0812">Transmembrane</keyword>
<dbReference type="SUPFAM" id="SSF46565">
    <property type="entry name" value="Chaperone J-domain"/>
    <property type="match status" value="1"/>
</dbReference>
<reference evidence="4" key="2">
    <citation type="journal article" date="2023" name="Plants (Basel)">
        <title>Annotation of the Turnera subulata (Passifloraceae) Draft Genome Reveals the S-Locus Evolved after the Divergence of Turneroideae from Passifloroideae in a Stepwise Manner.</title>
        <authorList>
            <person name="Henning P.M."/>
            <person name="Roalson E.H."/>
            <person name="Mir W."/>
            <person name="McCubbin A.G."/>
            <person name="Shore J.S."/>
        </authorList>
    </citation>
    <scope>NUCLEOTIDE SEQUENCE</scope>
    <source>
        <strain evidence="4">F60SS</strain>
    </source>
</reference>
<organism evidence="4 5">
    <name type="scientific">Turnera subulata</name>
    <dbReference type="NCBI Taxonomy" id="218843"/>
    <lineage>
        <taxon>Eukaryota</taxon>
        <taxon>Viridiplantae</taxon>
        <taxon>Streptophyta</taxon>
        <taxon>Embryophyta</taxon>
        <taxon>Tracheophyta</taxon>
        <taxon>Spermatophyta</taxon>
        <taxon>Magnoliopsida</taxon>
        <taxon>eudicotyledons</taxon>
        <taxon>Gunneridae</taxon>
        <taxon>Pentapetalae</taxon>
        <taxon>rosids</taxon>
        <taxon>fabids</taxon>
        <taxon>Malpighiales</taxon>
        <taxon>Passifloraceae</taxon>
        <taxon>Turnera</taxon>
    </lineage>
</organism>
<feature type="compositionally biased region" description="Low complexity" evidence="1">
    <location>
        <begin position="485"/>
        <end position="496"/>
    </location>
</feature>
<dbReference type="Pfam" id="PF14901">
    <property type="entry name" value="Jiv90"/>
    <property type="match status" value="1"/>
</dbReference>
<dbReference type="InterPro" id="IPR032843">
    <property type="entry name" value="Jiv"/>
</dbReference>
<feature type="transmembrane region" description="Helical" evidence="2">
    <location>
        <begin position="6"/>
        <end position="24"/>
    </location>
</feature>
<reference evidence="4" key="1">
    <citation type="submission" date="2022-02" db="EMBL/GenBank/DDBJ databases">
        <authorList>
            <person name="Henning P.M."/>
            <person name="McCubbin A.G."/>
            <person name="Shore J.S."/>
        </authorList>
    </citation>
    <scope>NUCLEOTIDE SEQUENCE</scope>
    <source>
        <strain evidence="4">F60SS</strain>
        <tissue evidence="4">Leaves</tissue>
    </source>
</reference>
<keyword evidence="2" id="KW-1133">Transmembrane helix</keyword>
<feature type="region of interest" description="Disordered" evidence="1">
    <location>
        <begin position="214"/>
        <end position="234"/>
    </location>
</feature>
<feature type="compositionally biased region" description="Gly residues" evidence="1">
    <location>
        <begin position="544"/>
        <end position="553"/>
    </location>
</feature>
<feature type="compositionally biased region" description="Polar residues" evidence="1">
    <location>
        <begin position="221"/>
        <end position="231"/>
    </location>
</feature>
<dbReference type="InterPro" id="IPR036869">
    <property type="entry name" value="J_dom_sf"/>
</dbReference>
<evidence type="ECO:0000256" key="1">
    <source>
        <dbReference type="SAM" id="MobiDB-lite"/>
    </source>
</evidence>
<keyword evidence="5" id="KW-1185">Reference proteome</keyword>
<dbReference type="PANTHER" id="PTHR45270">
    <property type="entry name" value="OS03G0832900 PROTEIN"/>
    <property type="match status" value="1"/>
</dbReference>
<dbReference type="Gene3D" id="1.10.287.110">
    <property type="entry name" value="DnaJ domain"/>
    <property type="match status" value="1"/>
</dbReference>
<keyword evidence="2" id="KW-0472">Membrane</keyword>
<dbReference type="PANTHER" id="PTHR45270:SF4">
    <property type="entry name" value="CHAPERONE DNAJ-DOMAIN SUPERFAMILY PROTEIN"/>
    <property type="match status" value="1"/>
</dbReference>
<dbReference type="CDD" id="cd06257">
    <property type="entry name" value="DnaJ"/>
    <property type="match status" value="1"/>
</dbReference>
<feature type="transmembrane region" description="Helical" evidence="2">
    <location>
        <begin position="73"/>
        <end position="102"/>
    </location>
</feature>
<dbReference type="SMART" id="SM00271">
    <property type="entry name" value="DnaJ"/>
    <property type="match status" value="1"/>
</dbReference>